<dbReference type="InterPro" id="IPR001394">
    <property type="entry name" value="Peptidase_C19_UCH"/>
</dbReference>
<dbReference type="OrthoDB" id="289038at2759"/>
<dbReference type="GO" id="GO:0004843">
    <property type="term" value="F:cysteine-type deubiquitinase activity"/>
    <property type="evidence" value="ECO:0007669"/>
    <property type="project" value="InterPro"/>
</dbReference>
<feature type="domain" description="USP" evidence="2">
    <location>
        <begin position="313"/>
        <end position="611"/>
    </location>
</feature>
<keyword evidence="4" id="KW-1185">Reference proteome</keyword>
<feature type="compositionally biased region" description="Basic and acidic residues" evidence="1">
    <location>
        <begin position="273"/>
        <end position="290"/>
    </location>
</feature>
<name>A0A5N6KJR9_MONLA</name>
<dbReference type="SUPFAM" id="SSF54001">
    <property type="entry name" value="Cysteine proteinases"/>
    <property type="match status" value="1"/>
</dbReference>
<dbReference type="InterPro" id="IPR038765">
    <property type="entry name" value="Papain-like_cys_pep_sf"/>
</dbReference>
<feature type="compositionally biased region" description="Basic residues" evidence="1">
    <location>
        <begin position="60"/>
        <end position="70"/>
    </location>
</feature>
<dbReference type="PANTHER" id="PTHR24006">
    <property type="entry name" value="UBIQUITIN CARBOXYL-TERMINAL HYDROLASE"/>
    <property type="match status" value="1"/>
</dbReference>
<gene>
    <name evidence="3" type="ORF">EYC80_005204</name>
</gene>
<dbReference type="InterPro" id="IPR028889">
    <property type="entry name" value="USP"/>
</dbReference>
<feature type="compositionally biased region" description="Low complexity" evidence="1">
    <location>
        <begin position="102"/>
        <end position="114"/>
    </location>
</feature>
<dbReference type="GO" id="GO:0016579">
    <property type="term" value="P:protein deubiquitination"/>
    <property type="evidence" value="ECO:0007669"/>
    <property type="project" value="InterPro"/>
</dbReference>
<dbReference type="AlphaFoldDB" id="A0A5N6KJR9"/>
<dbReference type="EMBL" id="VIGI01000002">
    <property type="protein sequence ID" value="KAB8303831.1"/>
    <property type="molecule type" value="Genomic_DNA"/>
</dbReference>
<dbReference type="Pfam" id="PF00443">
    <property type="entry name" value="UCH"/>
    <property type="match status" value="1"/>
</dbReference>
<evidence type="ECO:0000259" key="2">
    <source>
        <dbReference type="PROSITE" id="PS50235"/>
    </source>
</evidence>
<feature type="compositionally biased region" description="Low complexity" evidence="1">
    <location>
        <begin position="73"/>
        <end position="95"/>
    </location>
</feature>
<dbReference type="GO" id="GO:0005634">
    <property type="term" value="C:nucleus"/>
    <property type="evidence" value="ECO:0007669"/>
    <property type="project" value="TreeGrafter"/>
</dbReference>
<proteinExistence type="predicted"/>
<dbReference type="Proteomes" id="UP000326757">
    <property type="component" value="Unassembled WGS sequence"/>
</dbReference>
<dbReference type="Gene3D" id="3.90.70.10">
    <property type="entry name" value="Cysteine proteinases"/>
    <property type="match status" value="1"/>
</dbReference>
<comment type="caution">
    <text evidence="3">The sequence shown here is derived from an EMBL/GenBank/DDBJ whole genome shotgun (WGS) entry which is preliminary data.</text>
</comment>
<dbReference type="CDD" id="cd02257">
    <property type="entry name" value="Peptidase_C19"/>
    <property type="match status" value="1"/>
</dbReference>
<feature type="compositionally biased region" description="Basic and acidic residues" evidence="1">
    <location>
        <begin position="210"/>
        <end position="219"/>
    </location>
</feature>
<organism evidence="3 4">
    <name type="scientific">Monilinia laxa</name>
    <name type="common">Brown rot fungus</name>
    <name type="synonym">Sclerotinia laxa</name>
    <dbReference type="NCBI Taxonomy" id="61186"/>
    <lineage>
        <taxon>Eukaryota</taxon>
        <taxon>Fungi</taxon>
        <taxon>Dikarya</taxon>
        <taxon>Ascomycota</taxon>
        <taxon>Pezizomycotina</taxon>
        <taxon>Leotiomycetes</taxon>
        <taxon>Helotiales</taxon>
        <taxon>Sclerotiniaceae</taxon>
        <taxon>Monilinia</taxon>
    </lineage>
</organism>
<feature type="compositionally biased region" description="Pro residues" evidence="1">
    <location>
        <begin position="115"/>
        <end position="126"/>
    </location>
</feature>
<sequence>MATKVLKMYKTSSPFQYFDSSNYSAYHFKDSFQYNPRSLLTKNPRYNKLYAAYFASSMSSRRRSSSRIRKMNSPARSASSTSSSSSSGSRSKSSVSPPPAKAPSSASRPPKASVSPPPAKAPPAPLPKTSASPPTAKSLESSPAAKTVFSAPPADSTGSSLPEKTAGSLVETPPSSVSSAPSSDVSAPSNPSLLPPATLPLKHVAKRQRTKDETSEKSKKIYIKFVDPSRSRSVVKVGESTIKGGSPKRPRQDDDEETTAKSESPKKRRTTKKVADPSKEDPEKIRSESLRKRRNLAAAVREDSQRMTSAAQRGLANVTGVSCYRNSLLQGLLHLPKFFNFLVDQHPVETCVNPRKDCLACSLSLLSSRYWTVGSPKKEIITMLKGLEAQCKRLGWNPGPSGQGDPHDQITWMLERISEQITASSVASMQSIMQLVLSSRITCDNCRNVSVGDLQDELALSVPLKPRIRGGSLSSYLHKYLDETIEGYRCEKCKVMGDVHRVQSISHAPDVLFVQLKRFGYDGRKDKLALPIDHTLDLSPYRDPSGSTDSMEYELVASVSHIGTLNSGHYTCDARGPDGRWSCFNDMYHSATTLTKALRGSEPYLLFYQRKQT</sequence>
<feature type="compositionally biased region" description="Low complexity" evidence="1">
    <location>
        <begin position="127"/>
        <end position="136"/>
    </location>
</feature>
<protein>
    <recommendedName>
        <fullName evidence="2">USP domain-containing protein</fullName>
    </recommendedName>
</protein>
<feature type="region of interest" description="Disordered" evidence="1">
    <location>
        <begin position="59"/>
        <end position="293"/>
    </location>
</feature>
<dbReference type="GO" id="GO:0005829">
    <property type="term" value="C:cytosol"/>
    <property type="evidence" value="ECO:0007669"/>
    <property type="project" value="TreeGrafter"/>
</dbReference>
<reference evidence="3 4" key="1">
    <citation type="submission" date="2019-06" db="EMBL/GenBank/DDBJ databases">
        <title>Genome Sequence of the Brown Rot Fungal Pathogen Monilinia laxa.</title>
        <authorList>
            <person name="De Miccolis Angelini R.M."/>
            <person name="Landi L."/>
            <person name="Abate D."/>
            <person name="Pollastro S."/>
            <person name="Romanazzi G."/>
            <person name="Faretra F."/>
        </authorList>
    </citation>
    <scope>NUCLEOTIDE SEQUENCE [LARGE SCALE GENOMIC DNA]</scope>
    <source>
        <strain evidence="3 4">Mlax316</strain>
    </source>
</reference>
<accession>A0A5N6KJR9</accession>
<dbReference type="PROSITE" id="PS50235">
    <property type="entry name" value="USP_3"/>
    <property type="match status" value="1"/>
</dbReference>
<evidence type="ECO:0000313" key="3">
    <source>
        <dbReference type="EMBL" id="KAB8303831.1"/>
    </source>
</evidence>
<feature type="compositionally biased region" description="Low complexity" evidence="1">
    <location>
        <begin position="173"/>
        <end position="192"/>
    </location>
</feature>
<evidence type="ECO:0000313" key="4">
    <source>
        <dbReference type="Proteomes" id="UP000326757"/>
    </source>
</evidence>
<evidence type="ECO:0000256" key="1">
    <source>
        <dbReference type="SAM" id="MobiDB-lite"/>
    </source>
</evidence>
<dbReference type="InterPro" id="IPR050164">
    <property type="entry name" value="Peptidase_C19"/>
</dbReference>